<name>A0ACC1PVZ8_9APHY</name>
<protein>
    <submittedName>
        <fullName evidence="1">Uncharacterized protein</fullName>
    </submittedName>
</protein>
<evidence type="ECO:0000313" key="1">
    <source>
        <dbReference type="EMBL" id="KAJ3003809.1"/>
    </source>
</evidence>
<evidence type="ECO:0000313" key="2">
    <source>
        <dbReference type="Proteomes" id="UP001144978"/>
    </source>
</evidence>
<accession>A0ACC1PVZ8</accession>
<proteinExistence type="predicted"/>
<organism evidence="1 2">
    <name type="scientific">Trametes sanguinea</name>
    <dbReference type="NCBI Taxonomy" id="158606"/>
    <lineage>
        <taxon>Eukaryota</taxon>
        <taxon>Fungi</taxon>
        <taxon>Dikarya</taxon>
        <taxon>Basidiomycota</taxon>
        <taxon>Agaricomycotina</taxon>
        <taxon>Agaricomycetes</taxon>
        <taxon>Polyporales</taxon>
        <taxon>Polyporaceae</taxon>
        <taxon>Trametes</taxon>
    </lineage>
</organism>
<dbReference type="Proteomes" id="UP001144978">
    <property type="component" value="Unassembled WGS sequence"/>
</dbReference>
<sequence>MTAGGGPPPSFGPGQVMPPQNFALVRLCPRSSFGPGQTMPPQQQRSFGPGQHMPPQQYPPGPGMPPQPYGPGQGMPSNGPPGGMGRPPPSAYGPPQGQGMPPQRNPSLNGQGPGMPPSRNPSLTQGPPQVGQSYQGVSPQQPPQPPPNMGMRQPYVAAMQMHHVPHPHAHARHHATFMNRAERLYGAGEGSVMNISAEGIKGDMQRRGSDLLHFPGAAANQK</sequence>
<comment type="caution">
    <text evidence="1">The sequence shown here is derived from an EMBL/GenBank/DDBJ whole genome shotgun (WGS) entry which is preliminary data.</text>
</comment>
<keyword evidence="2" id="KW-1185">Reference proteome</keyword>
<gene>
    <name evidence="1" type="ORF">NUW54_g5114</name>
</gene>
<reference evidence="1" key="1">
    <citation type="submission" date="2022-08" db="EMBL/GenBank/DDBJ databases">
        <title>Genome Sequence of Pycnoporus sanguineus.</title>
        <authorList>
            <person name="Buettner E."/>
        </authorList>
    </citation>
    <scope>NUCLEOTIDE SEQUENCE</scope>
    <source>
        <strain evidence="1">CG-C14</strain>
    </source>
</reference>
<dbReference type="EMBL" id="JANSHE010001227">
    <property type="protein sequence ID" value="KAJ3003809.1"/>
    <property type="molecule type" value="Genomic_DNA"/>
</dbReference>